<evidence type="ECO:0000313" key="2">
    <source>
        <dbReference type="EMBL" id="GET91220.1"/>
    </source>
</evidence>
<feature type="compositionally biased region" description="Basic and acidic residues" evidence="1">
    <location>
        <begin position="93"/>
        <end position="102"/>
    </location>
</feature>
<accession>A0A640KNA8</accession>
<keyword evidence="3" id="KW-1185">Reference proteome</keyword>
<feature type="region of interest" description="Disordered" evidence="1">
    <location>
        <begin position="833"/>
        <end position="978"/>
    </location>
</feature>
<feature type="region of interest" description="Disordered" evidence="1">
    <location>
        <begin position="617"/>
        <end position="656"/>
    </location>
</feature>
<feature type="region of interest" description="Disordered" evidence="1">
    <location>
        <begin position="423"/>
        <end position="453"/>
    </location>
</feature>
<feature type="compositionally biased region" description="Low complexity" evidence="1">
    <location>
        <begin position="859"/>
        <end position="877"/>
    </location>
</feature>
<feature type="region of interest" description="Disordered" evidence="1">
    <location>
        <begin position="342"/>
        <end position="377"/>
    </location>
</feature>
<dbReference type="EMBL" id="BLBS01000047">
    <property type="protein sequence ID" value="GET91220.1"/>
    <property type="molecule type" value="Genomic_DNA"/>
</dbReference>
<feature type="compositionally biased region" description="Polar residues" evidence="1">
    <location>
        <begin position="682"/>
        <end position="697"/>
    </location>
</feature>
<feature type="compositionally biased region" description="Polar residues" evidence="1">
    <location>
        <begin position="715"/>
        <end position="727"/>
    </location>
</feature>
<protein>
    <submittedName>
        <fullName evidence="2">Uncharacterized protein</fullName>
    </submittedName>
</protein>
<dbReference type="VEuPathDB" id="TriTrypDB:LtaPh_3125800"/>
<feature type="compositionally biased region" description="Low complexity" evidence="1">
    <location>
        <begin position="128"/>
        <end position="138"/>
    </location>
</feature>
<feature type="compositionally biased region" description="Polar residues" evidence="1">
    <location>
        <begin position="945"/>
        <end position="960"/>
    </location>
</feature>
<feature type="region of interest" description="Disordered" evidence="1">
    <location>
        <begin position="578"/>
        <end position="599"/>
    </location>
</feature>
<sequence>MERQSSFVSPPLKGNRRRSAITIIAPGEEPNPFQDEGVKPSYRKDRITFQSFKAKPRCPTPDSNGTAHDGEHVNGTPAGADAMLPRHNGNHLMEAKRTDLHHRTLQHTDQAPMPQGDATPPLPPQMSPTPMQQWQPQSHMRRGVASNQFTGMHPLSQASPLTATSARTKGSKHEVRPVSAAWNPSHTSPLREPATEGDSALCVSAPPISPSKSRHSVAANSTAFSNAPLLSSSAEVPRNMNRRIRPSARVSLNRKTENGTTVASNGNSKSNNETTFMKPRSMVVSAGPTAQNTATTSVGVRGSSGCLPFSQPPPDPPLQSGTMFNAAAQRHSYPPSYLNTSPDAENGSRGHCQEVAHQTLSRRSTMPQPRAPHENNFMRVPRPLSQRRRQKMMAFSTRNGMLEEESACDSNGHLPLLPTHKVSEREGSDDLGPNLGSTELSSTSSATGDLSSVPGDCDMGSVVSLASVFSARAPPPQRSQSPLAELQNFLAADVAAQRTAVTKQKSPVVSPPASPMLTDSLANGGRFRKGKEAEKRDVGSTDAAVADDLLSTTDLPVPMESSMCPADTNAQQRRLLAGAERPLNSSSGSKSTDGIREEPTDASISNFSLLTNDDESVQNTVVSSSPTTQVAQASLVSPKLPHVQERTRNERSSTVRLPSPVGLSSLVLWRGSQQSISLPLMSSKQKTIAASPSGSTKADSDGGNCARNGEAGSKLQATKTNPSTKISNGRHPSIAHAPKANEDSTVDSRRGVMLPLPPFRTDSVGPASLSPAHVTPEASAVASLTEAEKAKWSVTMSLSIDTDLFSFSQLPQEKRSSKVAILRNVFESTEKRLYRNGSQAGPMIATPSPEDDSSSTGQVNAVNGNTSSNSSSVPKSNLQQKTEGVLRKVPPSLAKEGRGSTQTPTSSPRQKSLPTAPPLENFSSPGLFPKSPLLVKTGKGAGSPLMSTAKSGRVSSTNHQPPHAGPDNTADGHPTTSSLRARNARTDLSHEASSVKQSFDIFACASPQESSPGFSLSCFKVSNVSADSVNMFDRADF</sequence>
<gene>
    <name evidence="2" type="ORF">LtaPh_3125800</name>
</gene>
<feature type="compositionally biased region" description="Polar residues" evidence="1">
    <location>
        <begin position="356"/>
        <end position="367"/>
    </location>
</feature>
<dbReference type="OrthoDB" id="267422at2759"/>
<organism evidence="2 3">
    <name type="scientific">Leishmania tarentolae</name>
    <name type="common">Sauroleishmania tarentolae</name>
    <dbReference type="NCBI Taxonomy" id="5689"/>
    <lineage>
        <taxon>Eukaryota</taxon>
        <taxon>Discoba</taxon>
        <taxon>Euglenozoa</taxon>
        <taxon>Kinetoplastea</taxon>
        <taxon>Metakinetoplastina</taxon>
        <taxon>Trypanosomatida</taxon>
        <taxon>Trypanosomatidae</taxon>
        <taxon>Leishmaniinae</taxon>
        <taxon>Leishmania</taxon>
        <taxon>lizard Leishmania</taxon>
    </lineage>
</organism>
<dbReference type="AlphaFoldDB" id="A0A640KNA8"/>
<feature type="compositionally biased region" description="Basic and acidic residues" evidence="1">
    <location>
        <begin position="530"/>
        <end position="539"/>
    </location>
</feature>
<feature type="compositionally biased region" description="Polar residues" evidence="1">
    <location>
        <begin position="617"/>
        <end position="635"/>
    </location>
</feature>
<evidence type="ECO:0000313" key="3">
    <source>
        <dbReference type="Proteomes" id="UP000419144"/>
    </source>
</evidence>
<feature type="compositionally biased region" description="Polar residues" evidence="1">
    <location>
        <begin position="583"/>
        <end position="592"/>
    </location>
</feature>
<comment type="caution">
    <text evidence="2">The sequence shown here is derived from an EMBL/GenBank/DDBJ whole genome shotgun (WGS) entry which is preliminary data.</text>
</comment>
<feature type="compositionally biased region" description="Basic and acidic residues" evidence="1">
    <location>
        <begin position="739"/>
        <end position="750"/>
    </location>
</feature>
<feature type="region of interest" description="Disordered" evidence="1">
    <location>
        <begin position="682"/>
        <end position="751"/>
    </location>
</feature>
<feature type="region of interest" description="Disordered" evidence="1">
    <location>
        <begin position="49"/>
        <end position="198"/>
    </location>
</feature>
<feature type="compositionally biased region" description="Polar residues" evidence="1">
    <location>
        <begin position="145"/>
        <end position="168"/>
    </location>
</feature>
<dbReference type="Proteomes" id="UP000419144">
    <property type="component" value="Unassembled WGS sequence"/>
</dbReference>
<proteinExistence type="predicted"/>
<name>A0A640KNA8_LEITA</name>
<feature type="compositionally biased region" description="Basic and acidic residues" evidence="1">
    <location>
        <begin position="642"/>
        <end position="653"/>
    </location>
</feature>
<feature type="region of interest" description="Disordered" evidence="1">
    <location>
        <begin position="502"/>
        <end position="547"/>
    </location>
</feature>
<reference evidence="2" key="1">
    <citation type="submission" date="2019-11" db="EMBL/GenBank/DDBJ databases">
        <title>Leishmania tarentolae CDS.</title>
        <authorList>
            <person name="Goto Y."/>
            <person name="Yamagishi J."/>
        </authorList>
    </citation>
    <scope>NUCLEOTIDE SEQUENCE [LARGE SCALE GENOMIC DNA]</scope>
    <source>
        <strain evidence="2">Parrot Tar II</strain>
    </source>
</reference>
<feature type="compositionally biased region" description="Low complexity" evidence="1">
    <location>
        <begin position="440"/>
        <end position="452"/>
    </location>
</feature>
<feature type="compositionally biased region" description="Polar residues" evidence="1">
    <location>
        <begin position="258"/>
        <end position="275"/>
    </location>
</feature>
<evidence type="ECO:0000256" key="1">
    <source>
        <dbReference type="SAM" id="MobiDB-lite"/>
    </source>
</evidence>
<feature type="region of interest" description="Disordered" evidence="1">
    <location>
        <begin position="254"/>
        <end position="276"/>
    </location>
</feature>
<feature type="compositionally biased region" description="Polar residues" evidence="1">
    <location>
        <begin position="899"/>
        <end position="913"/>
    </location>
</feature>